<protein>
    <submittedName>
        <fullName evidence="1">Uncharacterized protein</fullName>
    </submittedName>
</protein>
<dbReference type="Proteomes" id="UP000805649">
    <property type="component" value="Unassembled WGS sequence"/>
</dbReference>
<accession>A0ACC3YC32</accession>
<proteinExistence type="predicted"/>
<sequence>MLDTSKYTVGWICALSTEFTAAKVFLEEPHEDFYDVAEHDSNSYALGRIGRHNVVIAVLPNGEYGVSLAAAVARDMLHSFPNVRIGLMVGIGGGAPSLKHDVRLGDVVVSSRDGSKGGVFQYDYGKIVQNQDVSFEHTDFLDQPPIALRTAVNTLKSRYEIEGHQLNENIEQVLAKWPRLRKKYTRPPSHSDRLYRSDILHPISADGCNSVCSDDPIHLVHRVQRDEDDDDPAIHHGLIASSNQLMKNAAIRDKLAEEMGVLCFEMEAAGLMNHFPCLVIRGICDYSDSHKNKQWQGFAAMTAAAYATDLLRQIPPNKVEAERRIADVFSLLQEDVDRMQRDVSETKAVAITTRNNQHLDKVRRWLSPSDPSSNASMARERRHAGTGTWLLESTTFNEWEAGKRRHLWLYGLAGCGKTVLSTTILDHLQQTANTPTIMFFFDFSDARKQTLDSLVRSLAFQLYHTGDEALRILDSLHHSHDDGRRQPDASTLSACIELMMQKLQKVTIVLDALDECTTRSDLLLWIRRLTLGSANNNVKIIVTGRPEAEFQREIPQLFKDDNCMLLDKKAVDADIRSYVAHELEQRHGFTEKKLPQDLLEQMRIKVGDGADGMFRWAACQLDSLLKCLHVQAIEEALERLPRDLNETYQRMLENIPEELKSDALRLLQFLIYSKRPLTLKEAIDITATQIESVGQRSFNVKRRLLRADDILQYCPSLTSIAEFSRDGKVTKAIQLAHFSVKEYLVGKDQFQLPTASITITWTCLTYLKDVIKITGTVERIKAEFPLARHAAEVWMEHAKEGEISESIVQESTNFLRDDKTFQCWGRLYQPDREWYEDPGRPTGSRLYYSCHEGLQKVTRSLLEQAADVNAQGGLFGNALQAASSQGHQEIIQLLLEKGADVNAQGGEYGNALQAASFQGHQDIVQRLLEKGADVNAQGGYFGNALQAASSQGHQDIVQRLLEKGADVNAQGGLFGNALRAASFQGHQEIIQLLLEKGADVNAQGGRYGNALQAASSQGHQDIVQRLLEKGADVNAQGGYYSNALQAASSGGQQEIVQLLLKKGADVNTQGGEYGNALQAASSGGQQEIVQLLLKKGADVNTQGGEYGNALQAASSGGQQEIVQLLLKKGADVNTQGGEYGNALQAASSEGHQEIVQLLLEKGADVNTQGGRYGNALQAASYRGHQEIVQLLLEKGADVNAQGGLFGNALQAASSQGHQDIVQLLLEKGSIDINSPDNFGRTPLRSARRYGHADVFQLLVEAGAQGVFSDGCQTAIEVITSPMNIQSVIATFAPSAFLRTASIIIVQFAMGAIEKFAWILSISAAAV</sequence>
<reference evidence="1 2" key="1">
    <citation type="journal article" date="2020" name="Phytopathology">
        <title>Genome Sequence Resources of Colletotrichum truncatum, C. plurivorum, C. musicola, and C. sojae: Four Species Pathogenic to Soybean (Glycine max).</title>
        <authorList>
            <person name="Rogerio F."/>
            <person name="Boufleur T.R."/>
            <person name="Ciampi-Guillardi M."/>
            <person name="Sukno S.A."/>
            <person name="Thon M.R."/>
            <person name="Massola Junior N.S."/>
            <person name="Baroncelli R."/>
        </authorList>
    </citation>
    <scope>NUCLEOTIDE SEQUENCE [LARGE SCALE GENOMIC DNA]</scope>
    <source>
        <strain evidence="1 2">CMES1059</strain>
    </source>
</reference>
<dbReference type="EMBL" id="VUJX02000017">
    <property type="protein sequence ID" value="KAL0929404.1"/>
    <property type="molecule type" value="Genomic_DNA"/>
</dbReference>
<gene>
    <name evidence="1" type="ORF">CTRU02_215570</name>
</gene>
<evidence type="ECO:0000313" key="1">
    <source>
        <dbReference type="EMBL" id="KAL0929404.1"/>
    </source>
</evidence>
<name>A0ACC3YC32_COLTU</name>
<evidence type="ECO:0000313" key="2">
    <source>
        <dbReference type="Proteomes" id="UP000805649"/>
    </source>
</evidence>
<keyword evidence="2" id="KW-1185">Reference proteome</keyword>
<organism evidence="1 2">
    <name type="scientific">Colletotrichum truncatum</name>
    <name type="common">Anthracnose fungus</name>
    <name type="synonym">Colletotrichum capsici</name>
    <dbReference type="NCBI Taxonomy" id="5467"/>
    <lineage>
        <taxon>Eukaryota</taxon>
        <taxon>Fungi</taxon>
        <taxon>Dikarya</taxon>
        <taxon>Ascomycota</taxon>
        <taxon>Pezizomycotina</taxon>
        <taxon>Sordariomycetes</taxon>
        <taxon>Hypocreomycetidae</taxon>
        <taxon>Glomerellales</taxon>
        <taxon>Glomerellaceae</taxon>
        <taxon>Colletotrichum</taxon>
        <taxon>Colletotrichum truncatum species complex</taxon>
    </lineage>
</organism>
<comment type="caution">
    <text evidence="1">The sequence shown here is derived from an EMBL/GenBank/DDBJ whole genome shotgun (WGS) entry which is preliminary data.</text>
</comment>